<gene>
    <name evidence="1" type="ORF">L207DRAFT_605250</name>
</gene>
<dbReference type="STRING" id="1149755.A0A2J6R4X0"/>
<organism evidence="1 2">
    <name type="scientific">Hyaloscypha variabilis (strain UAMH 11265 / GT02V1 / F)</name>
    <name type="common">Meliniomyces variabilis</name>
    <dbReference type="NCBI Taxonomy" id="1149755"/>
    <lineage>
        <taxon>Eukaryota</taxon>
        <taxon>Fungi</taxon>
        <taxon>Dikarya</taxon>
        <taxon>Ascomycota</taxon>
        <taxon>Pezizomycotina</taxon>
        <taxon>Leotiomycetes</taxon>
        <taxon>Helotiales</taxon>
        <taxon>Hyaloscyphaceae</taxon>
        <taxon>Hyaloscypha</taxon>
        <taxon>Hyaloscypha variabilis</taxon>
    </lineage>
</organism>
<proteinExistence type="predicted"/>
<protein>
    <recommendedName>
        <fullName evidence="3">N-acetyltransferase domain-containing protein</fullName>
    </recommendedName>
</protein>
<evidence type="ECO:0000313" key="2">
    <source>
        <dbReference type="Proteomes" id="UP000235786"/>
    </source>
</evidence>
<dbReference type="PANTHER" id="PTHR42791">
    <property type="entry name" value="GNAT FAMILY ACETYLTRANSFERASE"/>
    <property type="match status" value="1"/>
</dbReference>
<name>A0A2J6R4X0_HYAVF</name>
<evidence type="ECO:0008006" key="3">
    <source>
        <dbReference type="Google" id="ProtNLM"/>
    </source>
</evidence>
<keyword evidence="2" id="KW-1185">Reference proteome</keyword>
<dbReference type="AlphaFoldDB" id="A0A2J6R4X0"/>
<sequence>MAERIEVQVPDGYPPMCEPVKPENRAENLVIVAASDKYLAAMAESFEKSYPKAIFDMITKPSEKTYTADTVKRLSATLGAPNVTMLVVTTLGNESQFMGCAAFLKAVLTPSNEHPMHIFRPSAFHRGHNFKKLMSWTDREVDEMHKGMNTELLETILEHQQRQREKLMGSQPYVMLGPIWVPNEYRSRGVSSKLISKGFDMARDSRVPLLLSGVFPNAKPAYLHLGFEPLEGYDDLMIWFPQTIARGKVQDGRLVY</sequence>
<accession>A0A2J6R4X0</accession>
<dbReference type="PANTHER" id="PTHR42791:SF2">
    <property type="entry name" value="N-ACETYLTRANSFERASE DOMAIN-CONTAINING PROTEIN"/>
    <property type="match status" value="1"/>
</dbReference>
<reference evidence="1 2" key="1">
    <citation type="submission" date="2016-04" db="EMBL/GenBank/DDBJ databases">
        <title>A degradative enzymes factory behind the ericoid mycorrhizal symbiosis.</title>
        <authorList>
            <consortium name="DOE Joint Genome Institute"/>
            <person name="Martino E."/>
            <person name="Morin E."/>
            <person name="Grelet G."/>
            <person name="Kuo A."/>
            <person name="Kohler A."/>
            <person name="Daghino S."/>
            <person name="Barry K."/>
            <person name="Choi C."/>
            <person name="Cichocki N."/>
            <person name="Clum A."/>
            <person name="Copeland A."/>
            <person name="Hainaut M."/>
            <person name="Haridas S."/>
            <person name="Labutti K."/>
            <person name="Lindquist E."/>
            <person name="Lipzen A."/>
            <person name="Khouja H.-R."/>
            <person name="Murat C."/>
            <person name="Ohm R."/>
            <person name="Olson A."/>
            <person name="Spatafora J."/>
            <person name="Veneault-Fourrey C."/>
            <person name="Henrissat B."/>
            <person name="Grigoriev I."/>
            <person name="Martin F."/>
            <person name="Perotto S."/>
        </authorList>
    </citation>
    <scope>NUCLEOTIDE SEQUENCE [LARGE SCALE GENOMIC DNA]</scope>
    <source>
        <strain evidence="1 2">F</strain>
    </source>
</reference>
<dbReference type="InterPro" id="IPR052523">
    <property type="entry name" value="Trichothecene_AcTrans"/>
</dbReference>
<dbReference type="Proteomes" id="UP000235786">
    <property type="component" value="Unassembled WGS sequence"/>
</dbReference>
<dbReference type="Gene3D" id="3.40.630.30">
    <property type="match status" value="1"/>
</dbReference>
<dbReference type="SUPFAM" id="SSF55729">
    <property type="entry name" value="Acyl-CoA N-acyltransferases (Nat)"/>
    <property type="match status" value="1"/>
</dbReference>
<dbReference type="EMBL" id="KZ613955">
    <property type="protein sequence ID" value="PMD33553.1"/>
    <property type="molecule type" value="Genomic_DNA"/>
</dbReference>
<dbReference type="OrthoDB" id="196847at2759"/>
<dbReference type="InterPro" id="IPR016181">
    <property type="entry name" value="Acyl_CoA_acyltransferase"/>
</dbReference>
<evidence type="ECO:0000313" key="1">
    <source>
        <dbReference type="EMBL" id="PMD33553.1"/>
    </source>
</evidence>